<accession>A0ABN9BPE4</accession>
<name>A0ABN9BPE4_9NEOB</name>
<feature type="compositionally biased region" description="Polar residues" evidence="1">
    <location>
        <begin position="136"/>
        <end position="156"/>
    </location>
</feature>
<dbReference type="PROSITE" id="PS50004">
    <property type="entry name" value="C2"/>
    <property type="match status" value="1"/>
</dbReference>
<evidence type="ECO:0000313" key="4">
    <source>
        <dbReference type="Proteomes" id="UP001162483"/>
    </source>
</evidence>
<feature type="region of interest" description="Disordered" evidence="1">
    <location>
        <begin position="120"/>
        <end position="179"/>
    </location>
</feature>
<dbReference type="InterPro" id="IPR000008">
    <property type="entry name" value="C2_dom"/>
</dbReference>
<dbReference type="Pfam" id="PF00168">
    <property type="entry name" value="C2"/>
    <property type="match status" value="1"/>
</dbReference>
<organism evidence="3 4">
    <name type="scientific">Staurois parvus</name>
    <dbReference type="NCBI Taxonomy" id="386267"/>
    <lineage>
        <taxon>Eukaryota</taxon>
        <taxon>Metazoa</taxon>
        <taxon>Chordata</taxon>
        <taxon>Craniata</taxon>
        <taxon>Vertebrata</taxon>
        <taxon>Euteleostomi</taxon>
        <taxon>Amphibia</taxon>
        <taxon>Batrachia</taxon>
        <taxon>Anura</taxon>
        <taxon>Neobatrachia</taxon>
        <taxon>Ranoidea</taxon>
        <taxon>Ranidae</taxon>
        <taxon>Staurois</taxon>
    </lineage>
</organism>
<feature type="compositionally biased region" description="Low complexity" evidence="1">
    <location>
        <begin position="162"/>
        <end position="179"/>
    </location>
</feature>
<dbReference type="Proteomes" id="UP001162483">
    <property type="component" value="Unassembled WGS sequence"/>
</dbReference>
<dbReference type="PANTHER" id="PTHR46291">
    <property type="entry name" value="C2 DOMAIN-CONTAINING PROTEIN"/>
    <property type="match status" value="1"/>
</dbReference>
<dbReference type="SUPFAM" id="SSF49562">
    <property type="entry name" value="C2 domain (Calcium/lipid-binding domain, CaLB)"/>
    <property type="match status" value="1"/>
</dbReference>
<gene>
    <name evidence="3" type="ORF">SPARVUS_LOCUS3372864</name>
</gene>
<dbReference type="InterPro" id="IPR043549">
    <property type="entry name" value="C2C4C/C2C4D"/>
</dbReference>
<evidence type="ECO:0000256" key="1">
    <source>
        <dbReference type="SAM" id="MobiDB-lite"/>
    </source>
</evidence>
<proteinExistence type="predicted"/>
<feature type="region of interest" description="Disordered" evidence="1">
    <location>
        <begin position="215"/>
        <end position="244"/>
    </location>
</feature>
<sequence length="384" mass="43014">MVGKQTQRHHPQTFTNVLTPERIPEFCIPPRHQSQKDLKVKPHYLSIPDLSSSVFEAIKPCSFDTHIIQVDSVEESLEEDNTNADPQSQAALSLPHLLKAPTCYGFCTLLESPNTRRKESLFHNDPANPPILLPRSRSNTVSCKEITSQNKFTTKSRPLRRSGTLDSDTTSSTESSPLSSPLLYRSLPMSLLKAFNQEKIFSRALKVGCKSSFRNNSVSSDEDSSTDSSPCVTRRPSQEWTLHPPAHSHTGLLLTLNQFPMDNTLTLDTGGILRLSTEYRAESLRLRIRLVSAEGLYRESVDSKHINCSISLSVVPGKNQKQRSTLIRGSRNPIFNEDFYFEGLEAHDLLQKTLKIKALNKGSGVRRETILGRSKLHLLSVLVL</sequence>
<reference evidence="3" key="1">
    <citation type="submission" date="2023-05" db="EMBL/GenBank/DDBJ databases">
        <authorList>
            <person name="Stuckert A."/>
        </authorList>
    </citation>
    <scope>NUCLEOTIDE SEQUENCE</scope>
</reference>
<dbReference type="EMBL" id="CATNWA010005215">
    <property type="protein sequence ID" value="CAI9549560.1"/>
    <property type="molecule type" value="Genomic_DNA"/>
</dbReference>
<dbReference type="Gene3D" id="2.60.40.150">
    <property type="entry name" value="C2 domain"/>
    <property type="match status" value="1"/>
</dbReference>
<dbReference type="InterPro" id="IPR035892">
    <property type="entry name" value="C2_domain_sf"/>
</dbReference>
<comment type="caution">
    <text evidence="3">The sequence shown here is derived from an EMBL/GenBank/DDBJ whole genome shotgun (WGS) entry which is preliminary data.</text>
</comment>
<keyword evidence="4" id="KW-1185">Reference proteome</keyword>
<evidence type="ECO:0000313" key="3">
    <source>
        <dbReference type="EMBL" id="CAI9549560.1"/>
    </source>
</evidence>
<evidence type="ECO:0000259" key="2">
    <source>
        <dbReference type="PROSITE" id="PS50004"/>
    </source>
</evidence>
<dbReference type="PANTHER" id="PTHR46291:SF12">
    <property type="entry name" value="C2 CALCIUM-DEPENDENT DOMAIN-CONTAINING PROTEIN 4C"/>
    <property type="match status" value="1"/>
</dbReference>
<feature type="domain" description="C2" evidence="2">
    <location>
        <begin position="269"/>
        <end position="384"/>
    </location>
</feature>
<protein>
    <recommendedName>
        <fullName evidence="2">C2 domain-containing protein</fullName>
    </recommendedName>
</protein>